<sequence>MCGRKPDPRKRERYEREPERDLIKRNKRKRKRKSGHSRRGRMRVSSKPVSSPSRTEKFQPPLMLRFLRSNVGSRSRGRSRSSPMFVRKKNAVIETTQEPSSPKVTCMGQVRVRRSSKNNSGSKTGRRLPRTPAKHRPCLWVRKTLFCRRFAQNHKPKSFRHIWRKCVSFFRFGYCKKVGTVDHSSKVESNGRGQFTVNGSERENENEDVAEEEEQAQVEEANVGFKCSEPPKNAFLLTRCRSAPYRSSSLASRFWGSPLSTPGTGDSENEVNKGHHQQQIGRKIEKPSLEREPNYIAESKDDQESEGNQGICIELMVQSMG</sequence>
<proteinExistence type="predicted"/>
<comment type="caution">
    <text evidence="2">The sequence shown here is derived from an EMBL/GenBank/DDBJ whole genome shotgun (WGS) entry which is preliminary data.</text>
</comment>
<feature type="compositionally biased region" description="Polar residues" evidence="1">
    <location>
        <begin position="187"/>
        <end position="199"/>
    </location>
</feature>
<dbReference type="EMBL" id="CAUOFW020010291">
    <property type="protein sequence ID" value="CAK9188106.1"/>
    <property type="molecule type" value="Genomic_DNA"/>
</dbReference>
<accession>A0ABC8V431</accession>
<feature type="compositionally biased region" description="Basic residues" evidence="1">
    <location>
        <begin position="25"/>
        <end position="44"/>
    </location>
</feature>
<name>A0ABC8V431_9AQUA</name>
<keyword evidence="3" id="KW-1185">Reference proteome</keyword>
<evidence type="ECO:0000313" key="2">
    <source>
        <dbReference type="EMBL" id="CAK9188106.1"/>
    </source>
</evidence>
<gene>
    <name evidence="2" type="ORF">ILEXP_LOCUS58738</name>
</gene>
<dbReference type="PANTHER" id="PTHR33448:SF10">
    <property type="entry name" value="PROTAMINE P1 FAMILY PROTEIN"/>
    <property type="match status" value="1"/>
</dbReference>
<evidence type="ECO:0000256" key="1">
    <source>
        <dbReference type="SAM" id="MobiDB-lite"/>
    </source>
</evidence>
<dbReference type="Proteomes" id="UP001642360">
    <property type="component" value="Unassembled WGS sequence"/>
</dbReference>
<dbReference type="AlphaFoldDB" id="A0ABC8V431"/>
<dbReference type="PANTHER" id="PTHR33448">
    <property type="entry name" value="CHLOROPLAST PROTEIN HCF243-RELATED"/>
    <property type="match status" value="1"/>
</dbReference>
<feature type="compositionally biased region" description="Basic and acidic residues" evidence="1">
    <location>
        <begin position="282"/>
        <end position="302"/>
    </location>
</feature>
<feature type="compositionally biased region" description="Basic and acidic residues" evidence="1">
    <location>
        <begin position="1"/>
        <end position="24"/>
    </location>
</feature>
<evidence type="ECO:0000313" key="3">
    <source>
        <dbReference type="Proteomes" id="UP001642360"/>
    </source>
</evidence>
<feature type="compositionally biased region" description="Acidic residues" evidence="1">
    <location>
        <begin position="204"/>
        <end position="215"/>
    </location>
</feature>
<feature type="region of interest" description="Disordered" evidence="1">
    <location>
        <begin position="1"/>
        <end position="87"/>
    </location>
</feature>
<protein>
    <submittedName>
        <fullName evidence="2">Uncharacterized protein</fullName>
    </submittedName>
</protein>
<feature type="region of interest" description="Disordered" evidence="1">
    <location>
        <begin position="187"/>
        <end position="215"/>
    </location>
</feature>
<reference evidence="2 3" key="1">
    <citation type="submission" date="2024-02" db="EMBL/GenBank/DDBJ databases">
        <authorList>
            <person name="Vignale AGUSTIN F."/>
            <person name="Sosa J E."/>
            <person name="Modenutti C."/>
        </authorList>
    </citation>
    <scope>NUCLEOTIDE SEQUENCE [LARGE SCALE GENOMIC DNA]</scope>
</reference>
<organism evidence="2 3">
    <name type="scientific">Ilex paraguariensis</name>
    <name type="common">yerba mate</name>
    <dbReference type="NCBI Taxonomy" id="185542"/>
    <lineage>
        <taxon>Eukaryota</taxon>
        <taxon>Viridiplantae</taxon>
        <taxon>Streptophyta</taxon>
        <taxon>Embryophyta</taxon>
        <taxon>Tracheophyta</taxon>
        <taxon>Spermatophyta</taxon>
        <taxon>Magnoliopsida</taxon>
        <taxon>eudicotyledons</taxon>
        <taxon>Gunneridae</taxon>
        <taxon>Pentapetalae</taxon>
        <taxon>asterids</taxon>
        <taxon>campanulids</taxon>
        <taxon>Aquifoliales</taxon>
        <taxon>Aquifoliaceae</taxon>
        <taxon>Ilex</taxon>
    </lineage>
</organism>
<feature type="region of interest" description="Disordered" evidence="1">
    <location>
        <begin position="256"/>
        <end position="311"/>
    </location>
</feature>